<comment type="caution">
    <text evidence="1">The sequence shown here is derived from an EMBL/GenBank/DDBJ whole genome shotgun (WGS) entry which is preliminary data.</text>
</comment>
<organism evidence="1 2">
    <name type="scientific">Amycolatopsis heterodermiae</name>
    <dbReference type="NCBI Taxonomy" id="3110235"/>
    <lineage>
        <taxon>Bacteria</taxon>
        <taxon>Bacillati</taxon>
        <taxon>Actinomycetota</taxon>
        <taxon>Actinomycetes</taxon>
        <taxon>Pseudonocardiales</taxon>
        <taxon>Pseudonocardiaceae</taxon>
        <taxon>Amycolatopsis</taxon>
    </lineage>
</organism>
<keyword evidence="2" id="KW-1185">Reference proteome</keyword>
<reference evidence="1 2" key="1">
    <citation type="submission" date="2023-12" db="EMBL/GenBank/DDBJ databases">
        <title>Amycolatopsis sp. V23-08.</title>
        <authorList>
            <person name="Somphong A."/>
        </authorList>
    </citation>
    <scope>NUCLEOTIDE SEQUENCE [LARGE SCALE GENOMIC DNA]</scope>
    <source>
        <strain evidence="1 2">V23-08</strain>
    </source>
</reference>
<evidence type="ECO:0000313" key="2">
    <source>
        <dbReference type="Proteomes" id="UP001304298"/>
    </source>
</evidence>
<gene>
    <name evidence="1" type="ORF">VA596_22680</name>
</gene>
<evidence type="ECO:0000313" key="1">
    <source>
        <dbReference type="EMBL" id="MEA5362361.1"/>
    </source>
</evidence>
<accession>A0ABU5RAT3</accession>
<sequence>MQTPVRMDELTFFVGTWHAEGRFHETPFGAAKPIEMTLTGSSEDRGFWTVLRTEETATEHNPDPLTARYVWGYDEAAGEFVADWYDSNGGRARQRSAGWDGDRLVFLGTITLGGHTVPLRDSFTRTGPDGYHHLGETDLGDGWIPVDDETVTRAGRR</sequence>
<dbReference type="Proteomes" id="UP001304298">
    <property type="component" value="Unassembled WGS sequence"/>
</dbReference>
<dbReference type="EMBL" id="JAYFSI010000005">
    <property type="protein sequence ID" value="MEA5362361.1"/>
    <property type="molecule type" value="Genomic_DNA"/>
</dbReference>
<proteinExistence type="predicted"/>
<name>A0ABU5RAT3_9PSEU</name>
<dbReference type="RefSeq" id="WP_323329845.1">
    <property type="nucleotide sequence ID" value="NZ_JAYFSI010000005.1"/>
</dbReference>
<evidence type="ECO:0008006" key="3">
    <source>
        <dbReference type="Google" id="ProtNLM"/>
    </source>
</evidence>
<protein>
    <recommendedName>
        <fullName evidence="3">DUF1579 domain-containing protein</fullName>
    </recommendedName>
</protein>